<sequence length="129" mass="13730">MMGRTGPSCVEILLHLWASRSSCLALHGLQIVLPLKNNGGFGLGSVTGQNLPSPKTCAVRLFKASRCEQEKHPKPTATLRVGSYICLQTVAIDCAISAAQTDIILSSPELQVKTPIIPIGRPEDAPKTV</sequence>
<dbReference type="GeneID" id="87859699"/>
<name>A0AAE0JAJ2_9PEZI</name>
<feature type="chain" id="PRO_5042041174" evidence="1">
    <location>
        <begin position="26"/>
        <end position="129"/>
    </location>
</feature>
<protein>
    <submittedName>
        <fullName evidence="2">Uncharacterized protein</fullName>
    </submittedName>
</protein>
<dbReference type="EMBL" id="JAUEPP010000006">
    <property type="protein sequence ID" value="KAK3340326.1"/>
    <property type="molecule type" value="Genomic_DNA"/>
</dbReference>
<reference evidence="2" key="2">
    <citation type="submission" date="2023-06" db="EMBL/GenBank/DDBJ databases">
        <authorList>
            <consortium name="Lawrence Berkeley National Laboratory"/>
            <person name="Haridas S."/>
            <person name="Hensen N."/>
            <person name="Bonometti L."/>
            <person name="Westerberg I."/>
            <person name="Brannstrom I.O."/>
            <person name="Guillou S."/>
            <person name="Cros-Aarteil S."/>
            <person name="Calhoun S."/>
            <person name="Kuo A."/>
            <person name="Mondo S."/>
            <person name="Pangilinan J."/>
            <person name="Riley R."/>
            <person name="Labutti K."/>
            <person name="Andreopoulos B."/>
            <person name="Lipzen A."/>
            <person name="Chen C."/>
            <person name="Yanf M."/>
            <person name="Daum C."/>
            <person name="Ng V."/>
            <person name="Clum A."/>
            <person name="Steindorff A."/>
            <person name="Ohm R."/>
            <person name="Martin F."/>
            <person name="Silar P."/>
            <person name="Natvig D."/>
            <person name="Lalanne C."/>
            <person name="Gautier V."/>
            <person name="Ament-Velasquez S.L."/>
            <person name="Kruys A."/>
            <person name="Hutchinson M.I."/>
            <person name="Powell A.J."/>
            <person name="Barry K."/>
            <person name="Miller A.N."/>
            <person name="Grigoriev I.V."/>
            <person name="Debuchy R."/>
            <person name="Gladieux P."/>
            <person name="Thoren M.H."/>
            <person name="Johannesson H."/>
        </authorList>
    </citation>
    <scope>NUCLEOTIDE SEQUENCE</scope>
    <source>
        <strain evidence="2">CBS 560.94</strain>
    </source>
</reference>
<keyword evidence="1" id="KW-0732">Signal</keyword>
<evidence type="ECO:0000313" key="2">
    <source>
        <dbReference type="EMBL" id="KAK3340326.1"/>
    </source>
</evidence>
<accession>A0AAE0JAJ2</accession>
<dbReference type="AlphaFoldDB" id="A0AAE0JAJ2"/>
<reference evidence="2" key="1">
    <citation type="journal article" date="2023" name="Mol. Phylogenet. Evol.">
        <title>Genome-scale phylogeny and comparative genomics of the fungal order Sordariales.</title>
        <authorList>
            <person name="Hensen N."/>
            <person name="Bonometti L."/>
            <person name="Westerberg I."/>
            <person name="Brannstrom I.O."/>
            <person name="Guillou S."/>
            <person name="Cros-Aarteil S."/>
            <person name="Calhoun S."/>
            <person name="Haridas S."/>
            <person name="Kuo A."/>
            <person name="Mondo S."/>
            <person name="Pangilinan J."/>
            <person name="Riley R."/>
            <person name="LaButti K."/>
            <person name="Andreopoulos B."/>
            <person name="Lipzen A."/>
            <person name="Chen C."/>
            <person name="Yan M."/>
            <person name="Daum C."/>
            <person name="Ng V."/>
            <person name="Clum A."/>
            <person name="Steindorff A."/>
            <person name="Ohm R.A."/>
            <person name="Martin F."/>
            <person name="Silar P."/>
            <person name="Natvig D.O."/>
            <person name="Lalanne C."/>
            <person name="Gautier V."/>
            <person name="Ament-Velasquez S.L."/>
            <person name="Kruys A."/>
            <person name="Hutchinson M.I."/>
            <person name="Powell A.J."/>
            <person name="Barry K."/>
            <person name="Miller A.N."/>
            <person name="Grigoriev I.V."/>
            <person name="Debuchy R."/>
            <person name="Gladieux P."/>
            <person name="Hiltunen Thoren M."/>
            <person name="Johannesson H."/>
        </authorList>
    </citation>
    <scope>NUCLEOTIDE SEQUENCE</scope>
    <source>
        <strain evidence="2">CBS 560.94</strain>
    </source>
</reference>
<gene>
    <name evidence="2" type="ORF">B0H65DRAFT_255402</name>
</gene>
<organism evidence="2 3">
    <name type="scientific">Neurospora tetraspora</name>
    <dbReference type="NCBI Taxonomy" id="94610"/>
    <lineage>
        <taxon>Eukaryota</taxon>
        <taxon>Fungi</taxon>
        <taxon>Dikarya</taxon>
        <taxon>Ascomycota</taxon>
        <taxon>Pezizomycotina</taxon>
        <taxon>Sordariomycetes</taxon>
        <taxon>Sordariomycetidae</taxon>
        <taxon>Sordariales</taxon>
        <taxon>Sordariaceae</taxon>
        <taxon>Neurospora</taxon>
    </lineage>
</organism>
<feature type="signal peptide" evidence="1">
    <location>
        <begin position="1"/>
        <end position="25"/>
    </location>
</feature>
<evidence type="ECO:0000256" key="1">
    <source>
        <dbReference type="SAM" id="SignalP"/>
    </source>
</evidence>
<dbReference type="Proteomes" id="UP001278500">
    <property type="component" value="Unassembled WGS sequence"/>
</dbReference>
<evidence type="ECO:0000313" key="3">
    <source>
        <dbReference type="Proteomes" id="UP001278500"/>
    </source>
</evidence>
<keyword evidence="3" id="KW-1185">Reference proteome</keyword>
<proteinExistence type="predicted"/>
<dbReference type="RefSeq" id="XP_062679268.1">
    <property type="nucleotide sequence ID" value="XM_062822545.1"/>
</dbReference>
<comment type="caution">
    <text evidence="2">The sequence shown here is derived from an EMBL/GenBank/DDBJ whole genome shotgun (WGS) entry which is preliminary data.</text>
</comment>